<dbReference type="Proteomes" id="UP000472264">
    <property type="component" value="Chromosome 18"/>
</dbReference>
<dbReference type="InterPro" id="IPR018378">
    <property type="entry name" value="C-type_lectin_CS"/>
</dbReference>
<dbReference type="AlphaFoldDB" id="A0A665V7D7"/>
<organism evidence="4 5">
    <name type="scientific">Echeneis naucrates</name>
    <name type="common">Live sharksucker</name>
    <dbReference type="NCBI Taxonomy" id="173247"/>
    <lineage>
        <taxon>Eukaryota</taxon>
        <taxon>Metazoa</taxon>
        <taxon>Chordata</taxon>
        <taxon>Craniata</taxon>
        <taxon>Vertebrata</taxon>
        <taxon>Euteleostomi</taxon>
        <taxon>Actinopterygii</taxon>
        <taxon>Neopterygii</taxon>
        <taxon>Teleostei</taxon>
        <taxon>Neoteleostei</taxon>
        <taxon>Acanthomorphata</taxon>
        <taxon>Carangaria</taxon>
        <taxon>Carangiformes</taxon>
        <taxon>Echeneidae</taxon>
        <taxon>Echeneis</taxon>
    </lineage>
</organism>
<feature type="chain" id="PRO_5025655727" evidence="2">
    <location>
        <begin position="29"/>
        <end position="335"/>
    </location>
</feature>
<dbReference type="PANTHER" id="PTHR45784">
    <property type="entry name" value="C-TYPE LECTIN DOMAIN FAMILY 20 MEMBER A-RELATED"/>
    <property type="match status" value="1"/>
</dbReference>
<proteinExistence type="predicted"/>
<feature type="domain" description="C-type lectin" evidence="3">
    <location>
        <begin position="32"/>
        <end position="147"/>
    </location>
</feature>
<dbReference type="SMART" id="SM00034">
    <property type="entry name" value="CLECT"/>
    <property type="match status" value="2"/>
</dbReference>
<name>A0A665V7D7_ECHNA</name>
<dbReference type="PROSITE" id="PS50041">
    <property type="entry name" value="C_TYPE_LECTIN_2"/>
    <property type="match status" value="2"/>
</dbReference>
<dbReference type="OMA" id="HEENWND"/>
<reference evidence="4" key="1">
    <citation type="submission" date="2021-04" db="EMBL/GenBank/DDBJ databases">
        <authorList>
            <consortium name="Wellcome Sanger Institute Data Sharing"/>
        </authorList>
    </citation>
    <scope>NUCLEOTIDE SEQUENCE [LARGE SCALE GENOMIC DNA]</scope>
</reference>
<feature type="signal peptide" evidence="2">
    <location>
        <begin position="1"/>
        <end position="28"/>
    </location>
</feature>
<evidence type="ECO:0000259" key="3">
    <source>
        <dbReference type="PROSITE" id="PS50041"/>
    </source>
</evidence>
<dbReference type="RefSeq" id="XP_029382299.1">
    <property type="nucleotide sequence ID" value="XM_029526439.1"/>
</dbReference>
<dbReference type="Gene3D" id="3.10.100.10">
    <property type="entry name" value="Mannose-Binding Protein A, subunit A"/>
    <property type="match status" value="2"/>
</dbReference>
<dbReference type="InterPro" id="IPR016187">
    <property type="entry name" value="CTDL_fold"/>
</dbReference>
<evidence type="ECO:0000313" key="4">
    <source>
        <dbReference type="Ensembl" id="ENSENLP00000027545.1"/>
    </source>
</evidence>
<dbReference type="PANTHER" id="PTHR45784:SF3">
    <property type="entry name" value="C-TYPE LECTIN DOMAIN FAMILY 4 MEMBER K-LIKE-RELATED"/>
    <property type="match status" value="1"/>
</dbReference>
<dbReference type="PROSITE" id="PS00615">
    <property type="entry name" value="C_TYPE_LECTIN_1"/>
    <property type="match status" value="1"/>
</dbReference>
<dbReference type="InParanoid" id="A0A665V7D7"/>
<reference evidence="4" key="3">
    <citation type="submission" date="2025-09" db="UniProtKB">
        <authorList>
            <consortium name="Ensembl"/>
        </authorList>
    </citation>
    <scope>IDENTIFICATION</scope>
</reference>
<accession>A0A665V7D7</accession>
<dbReference type="SUPFAM" id="SSF56436">
    <property type="entry name" value="C-type lectin-like"/>
    <property type="match status" value="2"/>
</dbReference>
<dbReference type="Ensembl" id="ENSENLT00000028378.1">
    <property type="protein sequence ID" value="ENSENLP00000027545.1"/>
    <property type="gene ID" value="ENSENLG00000012358.1"/>
</dbReference>
<dbReference type="InterPro" id="IPR001304">
    <property type="entry name" value="C-type_lectin-like"/>
</dbReference>
<evidence type="ECO:0000256" key="2">
    <source>
        <dbReference type="SAM" id="SignalP"/>
    </source>
</evidence>
<evidence type="ECO:0000256" key="1">
    <source>
        <dbReference type="ARBA" id="ARBA00023157"/>
    </source>
</evidence>
<evidence type="ECO:0000313" key="5">
    <source>
        <dbReference type="Proteomes" id="UP000472264"/>
    </source>
</evidence>
<dbReference type="Pfam" id="PF00059">
    <property type="entry name" value="Lectin_C"/>
    <property type="match status" value="2"/>
</dbReference>
<keyword evidence="1" id="KW-1015">Disulfide bond</keyword>
<reference evidence="4" key="2">
    <citation type="submission" date="2025-08" db="UniProtKB">
        <authorList>
            <consortium name="Ensembl"/>
        </authorList>
    </citation>
    <scope>IDENTIFICATION</scope>
</reference>
<keyword evidence="2" id="KW-0732">Signal</keyword>
<protein>
    <submittedName>
        <fullName evidence="4">Macrophage mannose receptor 1-like</fullName>
    </submittedName>
</protein>
<dbReference type="InterPro" id="IPR016186">
    <property type="entry name" value="C-type_lectin-like/link_sf"/>
</dbReference>
<dbReference type="GeneID" id="115058885"/>
<feature type="domain" description="C-type lectin" evidence="3">
    <location>
        <begin position="158"/>
        <end position="269"/>
    </location>
</feature>
<keyword evidence="5" id="KW-1185">Reference proteome</keyword>
<gene>
    <name evidence="4" type="primary">LOC115058885</name>
</gene>
<sequence>MSPVCHPTCSGTGRAALVILLLSGLCSCRYHYDFVREPKNWGEAQRYCREKFADLALPNNREDMNRLIAAAKESRYAGQAWIGLHDKCNWVWSMARNGVPGEQNWKYRKWAKDAPNHTRRQKTLCVSFYGGSWSDQNCNSNLSFVCYDNSTELGLPAISAGRYFFINQNETWSRAENYCRTHHTGLTSVRNKSDNTLLHHVIPQGQTAWIGLTRNTWTQCLSHKLNFTYWLEGRPLIKTGRCAASLFDSTNKGRWKENGCATRLHFVCQSKKKTLFSIKLTTLKSTIDLNNPNVMEAIVNQMKTNITDEEVKKNVIFTWIKNPGKNIFHKKEDGP</sequence>